<accession>A0A1M5B9W5</accession>
<sequence>MKKKVVSLLCFAFAFLMFGSFAAYAATASVNLPANVHHRESKLISVKEGKLHITVNSTNLKKVEYNVYRYVPNGTDQFITGGTTTKKAICKKCDYWTLLYHLNLQSRERLRL</sequence>
<dbReference type="Proteomes" id="UP000184476">
    <property type="component" value="Unassembled WGS sequence"/>
</dbReference>
<proteinExistence type="predicted"/>
<gene>
    <name evidence="2" type="ORF">SAMN05444392_1209</name>
</gene>
<organism evidence="2 3">
    <name type="scientific">Seinonella peptonophila</name>
    <dbReference type="NCBI Taxonomy" id="112248"/>
    <lineage>
        <taxon>Bacteria</taxon>
        <taxon>Bacillati</taxon>
        <taxon>Bacillota</taxon>
        <taxon>Bacilli</taxon>
        <taxon>Bacillales</taxon>
        <taxon>Thermoactinomycetaceae</taxon>
        <taxon>Seinonella</taxon>
    </lineage>
</organism>
<reference evidence="2 3" key="1">
    <citation type="submission" date="2016-11" db="EMBL/GenBank/DDBJ databases">
        <authorList>
            <person name="Jaros S."/>
            <person name="Januszkiewicz K."/>
            <person name="Wedrychowicz H."/>
        </authorList>
    </citation>
    <scope>NUCLEOTIDE SEQUENCE [LARGE SCALE GENOMIC DNA]</scope>
    <source>
        <strain evidence="2 3">DSM 44666</strain>
    </source>
</reference>
<evidence type="ECO:0000313" key="2">
    <source>
        <dbReference type="EMBL" id="SHF39279.1"/>
    </source>
</evidence>
<protein>
    <submittedName>
        <fullName evidence="2">Uncharacterized protein</fullName>
    </submittedName>
</protein>
<feature type="signal peptide" evidence="1">
    <location>
        <begin position="1"/>
        <end position="25"/>
    </location>
</feature>
<dbReference type="AlphaFoldDB" id="A0A1M5B9W5"/>
<dbReference type="EMBL" id="FQVL01000020">
    <property type="protein sequence ID" value="SHF39279.1"/>
    <property type="molecule type" value="Genomic_DNA"/>
</dbReference>
<keyword evidence="1" id="KW-0732">Signal</keyword>
<evidence type="ECO:0000256" key="1">
    <source>
        <dbReference type="SAM" id="SignalP"/>
    </source>
</evidence>
<name>A0A1M5B9W5_9BACL</name>
<feature type="chain" id="PRO_5039229354" evidence="1">
    <location>
        <begin position="26"/>
        <end position="112"/>
    </location>
</feature>
<keyword evidence="3" id="KW-1185">Reference proteome</keyword>
<dbReference type="RefSeq" id="WP_073158256.1">
    <property type="nucleotide sequence ID" value="NZ_FQVL01000020.1"/>
</dbReference>
<dbReference type="OrthoDB" id="9983727at2"/>
<evidence type="ECO:0000313" key="3">
    <source>
        <dbReference type="Proteomes" id="UP000184476"/>
    </source>
</evidence>